<dbReference type="PIRSF" id="PIRSF002465">
    <property type="entry name" value="Phsphlp_syn_PlsX"/>
    <property type="match status" value="1"/>
</dbReference>
<evidence type="ECO:0000256" key="5">
    <source>
        <dbReference type="ARBA" id="ARBA00023098"/>
    </source>
</evidence>
<dbReference type="InterPro" id="IPR012281">
    <property type="entry name" value="Phospholipid_synth_PlsX-like"/>
</dbReference>
<dbReference type="GO" id="GO:0008654">
    <property type="term" value="P:phospholipid biosynthetic process"/>
    <property type="evidence" value="ECO:0007669"/>
    <property type="project" value="UniProtKB-KW"/>
</dbReference>
<dbReference type="EMBL" id="CP011125">
    <property type="protein sequence ID" value="AKF11232.1"/>
    <property type="molecule type" value="Genomic_DNA"/>
</dbReference>
<dbReference type="HAMAP" id="MF_00019">
    <property type="entry name" value="PlsX"/>
    <property type="match status" value="1"/>
</dbReference>
<proteinExistence type="inferred from homology"/>
<dbReference type="InterPro" id="IPR003664">
    <property type="entry name" value="FA_synthesis"/>
</dbReference>
<dbReference type="Gene3D" id="3.40.718.10">
    <property type="entry name" value="Isopropylmalate Dehydrogenase"/>
    <property type="match status" value="1"/>
</dbReference>
<keyword evidence="11" id="KW-0012">Acyltransferase</keyword>
<comment type="catalytic activity">
    <reaction evidence="1 10">
        <text>a fatty acyl-[ACP] + phosphate = an acyl phosphate + holo-[ACP]</text>
        <dbReference type="Rhea" id="RHEA:42292"/>
        <dbReference type="Rhea" id="RHEA-COMP:9685"/>
        <dbReference type="Rhea" id="RHEA-COMP:14125"/>
        <dbReference type="ChEBI" id="CHEBI:43474"/>
        <dbReference type="ChEBI" id="CHEBI:59918"/>
        <dbReference type="ChEBI" id="CHEBI:64479"/>
        <dbReference type="ChEBI" id="CHEBI:138651"/>
        <dbReference type="EC" id="2.3.1.274"/>
    </reaction>
</comment>
<keyword evidence="6 10" id="KW-0594">Phospholipid biosynthesis</keyword>
<comment type="subunit">
    <text evidence="9 10">Homodimer. Probably interacts with PlsY.</text>
</comment>
<comment type="subcellular location">
    <subcellularLocation>
        <location evidence="10">Cytoplasm</location>
    </subcellularLocation>
    <text evidence="10">Associated with the membrane possibly through PlsY.</text>
</comment>
<dbReference type="PANTHER" id="PTHR30100:SF1">
    <property type="entry name" value="PHOSPHATE ACYLTRANSFERASE"/>
    <property type="match status" value="1"/>
</dbReference>
<evidence type="ECO:0000256" key="6">
    <source>
        <dbReference type="ARBA" id="ARBA00023209"/>
    </source>
</evidence>
<keyword evidence="2 10" id="KW-0963">Cytoplasm</keyword>
<dbReference type="NCBIfam" id="TIGR00182">
    <property type="entry name" value="plsX"/>
    <property type="match status" value="1"/>
</dbReference>
<dbReference type="RefSeq" id="WP_075097752.1">
    <property type="nucleotide sequence ID" value="NZ_CP011125.1"/>
</dbReference>
<dbReference type="OrthoDB" id="9806408at2"/>
<evidence type="ECO:0000256" key="8">
    <source>
        <dbReference type="ARBA" id="ARBA00024069"/>
    </source>
</evidence>
<dbReference type="Pfam" id="PF02504">
    <property type="entry name" value="FA_synthesis"/>
    <property type="match status" value="1"/>
</dbReference>
<accession>A0A0F6YMW9</accession>
<organism evidence="11 12">
    <name type="scientific">Sandaracinus amylolyticus</name>
    <dbReference type="NCBI Taxonomy" id="927083"/>
    <lineage>
        <taxon>Bacteria</taxon>
        <taxon>Pseudomonadati</taxon>
        <taxon>Myxococcota</taxon>
        <taxon>Polyangia</taxon>
        <taxon>Polyangiales</taxon>
        <taxon>Sandaracinaceae</taxon>
        <taxon>Sandaracinus</taxon>
    </lineage>
</organism>
<dbReference type="GO" id="GO:0043811">
    <property type="term" value="F:phosphate:acyl-[acyl carrier protein] acyltransferase activity"/>
    <property type="evidence" value="ECO:0007669"/>
    <property type="project" value="UniProtKB-UniRule"/>
</dbReference>
<comment type="function">
    <text evidence="10">Catalyzes the reversible formation of acyl-phosphate (acyl-PO(4)) from acyl-[acyl-carrier-protein] (acyl-ACP). This enzyme utilizes acyl-ACP as fatty acyl donor, but not acyl-CoA.</text>
</comment>
<dbReference type="GO" id="GO:0006633">
    <property type="term" value="P:fatty acid biosynthetic process"/>
    <property type="evidence" value="ECO:0007669"/>
    <property type="project" value="UniProtKB-UniRule"/>
</dbReference>
<keyword evidence="5 10" id="KW-0443">Lipid metabolism</keyword>
<evidence type="ECO:0000256" key="3">
    <source>
        <dbReference type="ARBA" id="ARBA00022516"/>
    </source>
</evidence>
<evidence type="ECO:0000256" key="2">
    <source>
        <dbReference type="ARBA" id="ARBA00022490"/>
    </source>
</evidence>
<sequence>MIRVALDVMGSDHGPEATVGGAATISTSPSAPQLVLVGDEGAIRAQLAKREHDPSKIRVAHAGQVCGMDDKPKETLDARPDASVLVAARLVKSGEADVLVSAGNTGAVTLACARTFERLPGVGRAALGAVVPTERRRGEKRDPFSLLLDAGLTLEVSADDLVAFALMGSAYAQRISKNPRPRVALLSIGSEASKGTAAIVEAHARLSRSTQIDFIGNIEGMDIPRGTADVVVTGGFTGNIVLKMLEGISETVMRLARAAGEASVRYKAGLALLAPAIQKVREVTDWEQYGGVPILGFDRLCIKAHGRSTERAIANALKVATITARTDLVSAMRTALANA</sequence>
<keyword evidence="12" id="KW-1185">Reference proteome</keyword>
<keyword evidence="7 10" id="KW-1208">Phospholipid metabolism</keyword>
<evidence type="ECO:0000313" key="12">
    <source>
        <dbReference type="Proteomes" id="UP000034883"/>
    </source>
</evidence>
<evidence type="ECO:0000256" key="9">
    <source>
        <dbReference type="ARBA" id="ARBA00046608"/>
    </source>
</evidence>
<keyword evidence="4 10" id="KW-0808">Transferase</keyword>
<gene>
    <name evidence="10" type="primary">plsX</name>
    <name evidence="11" type="ORF">DB32_008381</name>
</gene>
<evidence type="ECO:0000313" key="11">
    <source>
        <dbReference type="EMBL" id="AKF11232.1"/>
    </source>
</evidence>
<dbReference type="AlphaFoldDB" id="A0A0F6YMW9"/>
<comment type="similarity">
    <text evidence="10">Belongs to the PlsX family.</text>
</comment>
<evidence type="ECO:0000256" key="10">
    <source>
        <dbReference type="HAMAP-Rule" id="MF_00019"/>
    </source>
</evidence>
<evidence type="ECO:0000256" key="4">
    <source>
        <dbReference type="ARBA" id="ARBA00022679"/>
    </source>
</evidence>
<name>A0A0F6YMW9_9BACT</name>
<dbReference type="PANTHER" id="PTHR30100">
    <property type="entry name" value="FATTY ACID/PHOSPHOLIPID SYNTHESIS PROTEIN PLSX"/>
    <property type="match status" value="1"/>
</dbReference>
<dbReference type="KEGG" id="samy:DB32_008381"/>
<dbReference type="UniPathway" id="UPA00085"/>
<evidence type="ECO:0000256" key="7">
    <source>
        <dbReference type="ARBA" id="ARBA00023264"/>
    </source>
</evidence>
<keyword evidence="3 10" id="KW-0444">Lipid biosynthesis</keyword>
<reference evidence="11 12" key="1">
    <citation type="submission" date="2015-03" db="EMBL/GenBank/DDBJ databases">
        <title>Genome assembly of Sandaracinus amylolyticus DSM 53668.</title>
        <authorList>
            <person name="Sharma G."/>
            <person name="Subramanian S."/>
        </authorList>
    </citation>
    <scope>NUCLEOTIDE SEQUENCE [LARGE SCALE GENOMIC DNA]</scope>
    <source>
        <strain evidence="11 12">DSM 53668</strain>
    </source>
</reference>
<dbReference type="EC" id="2.3.1.274" evidence="8 10"/>
<dbReference type="GO" id="GO:0005737">
    <property type="term" value="C:cytoplasm"/>
    <property type="evidence" value="ECO:0007669"/>
    <property type="project" value="UniProtKB-SubCell"/>
</dbReference>
<comment type="pathway">
    <text evidence="10">Lipid metabolism; phospholipid metabolism.</text>
</comment>
<protein>
    <recommendedName>
        <fullName evidence="8 10">Phosphate acyltransferase</fullName>
        <ecNumber evidence="8 10">2.3.1.274</ecNumber>
    </recommendedName>
    <alternativeName>
        <fullName evidence="10">Acyl-ACP phosphotransacylase</fullName>
    </alternativeName>
    <alternativeName>
        <fullName evidence="10">Acyl-[acyl-carrier-protein]--phosphate acyltransferase</fullName>
    </alternativeName>
    <alternativeName>
        <fullName evidence="10">Phosphate-acyl-ACP acyltransferase</fullName>
    </alternativeName>
</protein>
<evidence type="ECO:0000256" key="1">
    <source>
        <dbReference type="ARBA" id="ARBA00001232"/>
    </source>
</evidence>
<dbReference type="STRING" id="927083.DB32_008381"/>
<dbReference type="Proteomes" id="UP000034883">
    <property type="component" value="Chromosome"/>
</dbReference>
<dbReference type="SUPFAM" id="SSF53659">
    <property type="entry name" value="Isocitrate/Isopropylmalate dehydrogenase-like"/>
    <property type="match status" value="1"/>
</dbReference>